<evidence type="ECO:0000313" key="1">
    <source>
        <dbReference type="EMBL" id="GAA5227254.1"/>
    </source>
</evidence>
<dbReference type="RefSeq" id="WP_210101516.1">
    <property type="nucleotide sequence ID" value="NZ_BAABLK010000027.1"/>
</dbReference>
<gene>
    <name evidence="1" type="ORF">GCM10025778_17870</name>
</gene>
<dbReference type="EMBL" id="BAABLK010000027">
    <property type="protein sequence ID" value="GAA5227254.1"/>
    <property type="molecule type" value="Genomic_DNA"/>
</dbReference>
<evidence type="ECO:0000313" key="2">
    <source>
        <dbReference type="Proteomes" id="UP001501257"/>
    </source>
</evidence>
<comment type="caution">
    <text evidence="1">The sequence shown here is derived from an EMBL/GenBank/DDBJ whole genome shotgun (WGS) entry which is preliminary data.</text>
</comment>
<organism evidence="1 2">
    <name type="scientific">Paeniglutamicibacter antarcticus</name>
    <dbReference type="NCBI Taxonomy" id="494023"/>
    <lineage>
        <taxon>Bacteria</taxon>
        <taxon>Bacillati</taxon>
        <taxon>Actinomycetota</taxon>
        <taxon>Actinomycetes</taxon>
        <taxon>Micrococcales</taxon>
        <taxon>Micrococcaceae</taxon>
        <taxon>Paeniglutamicibacter</taxon>
    </lineage>
</organism>
<accession>A0ABP9TKC0</accession>
<reference evidence="2" key="1">
    <citation type="journal article" date="2019" name="Int. J. Syst. Evol. Microbiol.">
        <title>The Global Catalogue of Microorganisms (GCM) 10K type strain sequencing project: providing services to taxonomists for standard genome sequencing and annotation.</title>
        <authorList>
            <consortium name="The Broad Institute Genomics Platform"/>
            <consortium name="The Broad Institute Genome Sequencing Center for Infectious Disease"/>
            <person name="Wu L."/>
            <person name="Ma J."/>
        </authorList>
    </citation>
    <scope>NUCLEOTIDE SEQUENCE [LARGE SCALE GENOMIC DNA]</scope>
    <source>
        <strain evidence="2">JCM 18952</strain>
    </source>
</reference>
<sequence length="217" mass="23593">MTNAETSWTPPESDDLMDATRQCTAKAKQSGNRCKRVPAKGATVCNIHGAKAPSVAAKAAERVQQDAARRALKALGEPTPIDPAQALLKLIAWKHGEVQWLRGKVQELEPAHLAWGTIEHREGVGPEGPISVSTEKALPSVWWSLLRQAEDQLAEYASKALRAGVEERRLRMAEADGALVAMVVRRILDRLNLTTEQAALTGQIVPEEMRRLAGDAA</sequence>
<protein>
    <submittedName>
        <fullName evidence="1">Uncharacterized protein</fullName>
    </submittedName>
</protein>
<dbReference type="Proteomes" id="UP001501257">
    <property type="component" value="Unassembled WGS sequence"/>
</dbReference>
<keyword evidence="2" id="KW-1185">Reference proteome</keyword>
<proteinExistence type="predicted"/>
<name>A0ABP9TKC0_9MICC</name>